<evidence type="ECO:0000256" key="1">
    <source>
        <dbReference type="ARBA" id="ARBA00007169"/>
    </source>
</evidence>
<dbReference type="EC" id="3.1.2.-" evidence="4"/>
<name>A0ABQ9YHP5_9EUKA</name>
<dbReference type="EMBL" id="JARBJD010000007">
    <property type="protein sequence ID" value="KAK2963288.1"/>
    <property type="molecule type" value="Genomic_DNA"/>
</dbReference>
<gene>
    <name evidence="4" type="ORF">BLNAU_1821</name>
</gene>
<proteinExistence type="inferred from homology"/>
<dbReference type="InterPro" id="IPR029058">
    <property type="entry name" value="AB_hydrolase_fold"/>
</dbReference>
<dbReference type="InterPro" id="IPR001031">
    <property type="entry name" value="Thioesterase"/>
</dbReference>
<dbReference type="Pfam" id="PF00975">
    <property type="entry name" value="Thioesterase"/>
    <property type="match status" value="1"/>
</dbReference>
<evidence type="ECO:0000259" key="3">
    <source>
        <dbReference type="Pfam" id="PF00975"/>
    </source>
</evidence>
<feature type="domain" description="Thioesterase" evidence="3">
    <location>
        <begin position="28"/>
        <end position="230"/>
    </location>
</feature>
<sequence length="350" mass="40158">MLDQPLPSSKWLSVIRRPESKDIPVTLRLLCFSHAGAAPVMFNQRWAKSLPEGVQVVGILFPGRTTRSDEPPIDKIKDVIPKLIDDVQFLFKKPHYIPYVVFGHSFGASCSLEFCLELKRRSLTLPISLLVSGRNPPQLGVLDTPIWNLPEDELQQKLFERYDAPIVHDPDMKKLTIPPLRADLSALDTYMPDAYTPENTPLPIPISVFYGENDGMMKPDLMPQWAIHTSLASTDSAGSNKPFSITPVKKGGHFMYDNEHLKVLIGQRINWAEEQVEEKPILRKPLEERDEELRKKAELLEIVRKREAEQKHREEERIRKEAEQKTSQPKPKKKKKAHNFDPFDDDMDLC</sequence>
<dbReference type="Proteomes" id="UP001281761">
    <property type="component" value="Unassembled WGS sequence"/>
</dbReference>
<dbReference type="SUPFAM" id="SSF53474">
    <property type="entry name" value="alpha/beta-Hydrolases"/>
    <property type="match status" value="1"/>
</dbReference>
<protein>
    <submittedName>
        <fullName evidence="4">Gramicidin S biosynthesis protein GrsT</fullName>
        <ecNumber evidence="4">3.1.2.-</ecNumber>
    </submittedName>
</protein>
<comment type="similarity">
    <text evidence="1">Belongs to the thioesterase family.</text>
</comment>
<keyword evidence="4" id="KW-0378">Hydrolase</keyword>
<evidence type="ECO:0000313" key="5">
    <source>
        <dbReference type="Proteomes" id="UP001281761"/>
    </source>
</evidence>
<organism evidence="4 5">
    <name type="scientific">Blattamonas nauphoetae</name>
    <dbReference type="NCBI Taxonomy" id="2049346"/>
    <lineage>
        <taxon>Eukaryota</taxon>
        <taxon>Metamonada</taxon>
        <taxon>Preaxostyla</taxon>
        <taxon>Oxymonadida</taxon>
        <taxon>Blattamonas</taxon>
    </lineage>
</organism>
<dbReference type="PANTHER" id="PTHR11487:SF0">
    <property type="entry name" value="S-ACYL FATTY ACID SYNTHASE THIOESTERASE, MEDIUM CHAIN"/>
    <property type="match status" value="1"/>
</dbReference>
<dbReference type="GO" id="GO:0016787">
    <property type="term" value="F:hydrolase activity"/>
    <property type="evidence" value="ECO:0007669"/>
    <property type="project" value="UniProtKB-KW"/>
</dbReference>
<dbReference type="InterPro" id="IPR012223">
    <property type="entry name" value="TEII"/>
</dbReference>
<accession>A0ABQ9YHP5</accession>
<feature type="compositionally biased region" description="Basic and acidic residues" evidence="2">
    <location>
        <begin position="303"/>
        <end position="324"/>
    </location>
</feature>
<keyword evidence="5" id="KW-1185">Reference proteome</keyword>
<dbReference type="Gene3D" id="3.40.50.1820">
    <property type="entry name" value="alpha/beta hydrolase"/>
    <property type="match status" value="1"/>
</dbReference>
<evidence type="ECO:0000256" key="2">
    <source>
        <dbReference type="SAM" id="MobiDB-lite"/>
    </source>
</evidence>
<reference evidence="4 5" key="1">
    <citation type="journal article" date="2022" name="bioRxiv">
        <title>Genomics of Preaxostyla Flagellates Illuminates Evolutionary Transitions and the Path Towards Mitochondrial Loss.</title>
        <authorList>
            <person name="Novak L.V.F."/>
            <person name="Treitli S.C."/>
            <person name="Pyrih J."/>
            <person name="Halakuc P."/>
            <person name="Pipaliya S.V."/>
            <person name="Vacek V."/>
            <person name="Brzon O."/>
            <person name="Soukal P."/>
            <person name="Eme L."/>
            <person name="Dacks J.B."/>
            <person name="Karnkowska A."/>
            <person name="Elias M."/>
            <person name="Hampl V."/>
        </authorList>
    </citation>
    <scope>NUCLEOTIDE SEQUENCE [LARGE SCALE GENOMIC DNA]</scope>
    <source>
        <strain evidence="4">NAU3</strain>
        <tissue evidence="4">Gut</tissue>
    </source>
</reference>
<feature type="region of interest" description="Disordered" evidence="2">
    <location>
        <begin position="303"/>
        <end position="350"/>
    </location>
</feature>
<comment type="caution">
    <text evidence="4">The sequence shown here is derived from an EMBL/GenBank/DDBJ whole genome shotgun (WGS) entry which is preliminary data.</text>
</comment>
<evidence type="ECO:0000313" key="4">
    <source>
        <dbReference type="EMBL" id="KAK2963288.1"/>
    </source>
</evidence>
<dbReference type="PANTHER" id="PTHR11487">
    <property type="entry name" value="THIOESTERASE"/>
    <property type="match status" value="1"/>
</dbReference>